<dbReference type="Proteomes" id="UP000469125">
    <property type="component" value="Unassembled WGS sequence"/>
</dbReference>
<reference evidence="1 2" key="1">
    <citation type="submission" date="2019-11" db="EMBL/GenBank/DDBJ databases">
        <authorList>
            <person name="Li X."/>
        </authorList>
    </citation>
    <scope>NUCLEOTIDE SEQUENCE [LARGE SCALE GENOMIC DNA]</scope>
    <source>
        <strain evidence="1 2">L9</strain>
    </source>
</reference>
<accession>A0A6N8FIM6</accession>
<dbReference type="AlphaFoldDB" id="A0A6N8FIM6"/>
<comment type="caution">
    <text evidence="1">The sequence shown here is derived from an EMBL/GenBank/DDBJ whole genome shotgun (WGS) entry which is preliminary data.</text>
</comment>
<name>A0A6N8FIM6_9BACI</name>
<evidence type="ECO:0000313" key="2">
    <source>
        <dbReference type="Proteomes" id="UP000469125"/>
    </source>
</evidence>
<protein>
    <submittedName>
        <fullName evidence="1">Isochorismatase</fullName>
    </submittedName>
</protein>
<proteinExistence type="predicted"/>
<keyword evidence="2" id="KW-1185">Reference proteome</keyword>
<organism evidence="1 2">
    <name type="scientific">Ornithinibacillus caprae</name>
    <dbReference type="NCBI Taxonomy" id="2678566"/>
    <lineage>
        <taxon>Bacteria</taxon>
        <taxon>Bacillati</taxon>
        <taxon>Bacillota</taxon>
        <taxon>Bacilli</taxon>
        <taxon>Bacillales</taxon>
        <taxon>Bacillaceae</taxon>
        <taxon>Ornithinibacillus</taxon>
    </lineage>
</organism>
<dbReference type="RefSeq" id="WP_155669257.1">
    <property type="nucleotide sequence ID" value="NZ_WOCA01000010.1"/>
</dbReference>
<evidence type="ECO:0000313" key="1">
    <source>
        <dbReference type="EMBL" id="MUK89283.1"/>
    </source>
</evidence>
<gene>
    <name evidence="1" type="ORF">GMD78_12965</name>
</gene>
<dbReference type="EMBL" id="WOCA01000010">
    <property type="protein sequence ID" value="MUK89283.1"/>
    <property type="molecule type" value="Genomic_DNA"/>
</dbReference>
<sequence>MEYKITLVSDAHSTFHSREITAQQIINHHNRVLRFFANVSPSKDIEFIN</sequence>